<dbReference type="Pfam" id="PF13419">
    <property type="entry name" value="HAD_2"/>
    <property type="match status" value="1"/>
</dbReference>
<name>A0A0G0PU81_UNCC2</name>
<dbReference type="InterPro" id="IPR023198">
    <property type="entry name" value="PGP-like_dom2"/>
</dbReference>
<sequence>MKRESPKLVIFDFDGVISNTFEICYDIHKRMASKEIDTELYKQLYEGNINHQVEKKDYLNLRLDDSFFTEYTIRLLKNPVVGNMPISIKDLASNYTLAIISSSRSSSIRQYLAKHGIEDCFSEIWGRDVDHSKVEKINNLMTKYKADPQHCVFVTDTLGDIEEASKAGIDSIAVSWGLHSVDTLKRGNPKIIIDDEKTLIDFVNLHFITRYH</sequence>
<dbReference type="EMBL" id="LBVV01000034">
    <property type="protein sequence ID" value="KKQ92886.1"/>
    <property type="molecule type" value="Genomic_DNA"/>
</dbReference>
<evidence type="ECO:0000313" key="2">
    <source>
        <dbReference type="Proteomes" id="UP000034207"/>
    </source>
</evidence>
<dbReference type="GO" id="GO:0006281">
    <property type="term" value="P:DNA repair"/>
    <property type="evidence" value="ECO:0007669"/>
    <property type="project" value="TreeGrafter"/>
</dbReference>
<dbReference type="PANTHER" id="PTHR43434:SF13">
    <property type="entry name" value="PHOSPHOGLYCOLATE PHOSPHATASE"/>
    <property type="match status" value="1"/>
</dbReference>
<dbReference type="SFLD" id="SFLDS00003">
    <property type="entry name" value="Haloacid_Dehalogenase"/>
    <property type="match status" value="1"/>
</dbReference>
<dbReference type="InterPro" id="IPR041492">
    <property type="entry name" value="HAD_2"/>
</dbReference>
<dbReference type="SUPFAM" id="SSF56784">
    <property type="entry name" value="HAD-like"/>
    <property type="match status" value="1"/>
</dbReference>
<evidence type="ECO:0000313" key="1">
    <source>
        <dbReference type="EMBL" id="KKQ92886.1"/>
    </source>
</evidence>
<dbReference type="GO" id="GO:0005829">
    <property type="term" value="C:cytosol"/>
    <property type="evidence" value="ECO:0007669"/>
    <property type="project" value="TreeGrafter"/>
</dbReference>
<dbReference type="AlphaFoldDB" id="A0A0G0PU81"/>
<dbReference type="GO" id="GO:0008967">
    <property type="term" value="F:phosphoglycolate phosphatase activity"/>
    <property type="evidence" value="ECO:0007669"/>
    <property type="project" value="TreeGrafter"/>
</dbReference>
<gene>
    <name evidence="1" type="ORF">UT18_C0034G0001</name>
</gene>
<dbReference type="Proteomes" id="UP000034207">
    <property type="component" value="Unassembled WGS sequence"/>
</dbReference>
<dbReference type="InterPro" id="IPR050155">
    <property type="entry name" value="HAD-like_hydrolase_sf"/>
</dbReference>
<proteinExistence type="predicted"/>
<dbReference type="STRING" id="1618345.UT18_C0034G0001"/>
<dbReference type="SFLD" id="SFLDG01129">
    <property type="entry name" value="C1.5:_HAD__Beta-PGM__Phosphata"/>
    <property type="match status" value="1"/>
</dbReference>
<organism evidence="1 2">
    <name type="scientific">candidate division CPR2 bacterium GW2011_GWC2_39_10</name>
    <dbReference type="NCBI Taxonomy" id="1618345"/>
    <lineage>
        <taxon>Bacteria</taxon>
        <taxon>Bacteria division CPR2</taxon>
    </lineage>
</organism>
<accession>A0A0G0PU81</accession>
<dbReference type="InterPro" id="IPR023214">
    <property type="entry name" value="HAD_sf"/>
</dbReference>
<protein>
    <submittedName>
        <fullName evidence="1">Putative phosphatase</fullName>
    </submittedName>
</protein>
<dbReference type="Gene3D" id="1.10.150.240">
    <property type="entry name" value="Putative phosphatase, domain 2"/>
    <property type="match status" value="1"/>
</dbReference>
<dbReference type="InterPro" id="IPR036412">
    <property type="entry name" value="HAD-like_sf"/>
</dbReference>
<dbReference type="Gene3D" id="3.40.50.1000">
    <property type="entry name" value="HAD superfamily/HAD-like"/>
    <property type="match status" value="1"/>
</dbReference>
<reference evidence="1 2" key="1">
    <citation type="journal article" date="2015" name="Nature">
        <title>rRNA introns, odd ribosomes, and small enigmatic genomes across a large radiation of phyla.</title>
        <authorList>
            <person name="Brown C.T."/>
            <person name="Hug L.A."/>
            <person name="Thomas B.C."/>
            <person name="Sharon I."/>
            <person name="Castelle C.J."/>
            <person name="Singh A."/>
            <person name="Wilkins M.J."/>
            <person name="Williams K.H."/>
            <person name="Banfield J.F."/>
        </authorList>
    </citation>
    <scope>NUCLEOTIDE SEQUENCE [LARGE SCALE GENOMIC DNA]</scope>
</reference>
<dbReference type="PANTHER" id="PTHR43434">
    <property type="entry name" value="PHOSPHOGLYCOLATE PHOSPHATASE"/>
    <property type="match status" value="1"/>
</dbReference>
<comment type="caution">
    <text evidence="1">The sequence shown here is derived from an EMBL/GenBank/DDBJ whole genome shotgun (WGS) entry which is preliminary data.</text>
</comment>